<name>A0A382EQY9_9ZZZZ</name>
<evidence type="ECO:0000256" key="5">
    <source>
        <dbReference type="SAM" id="Phobius"/>
    </source>
</evidence>
<dbReference type="PANTHER" id="PTHR32322:SF2">
    <property type="entry name" value="EAMA DOMAIN-CONTAINING PROTEIN"/>
    <property type="match status" value="1"/>
</dbReference>
<sequence>MQPKHLMLVLLIMILYGSSYPVGKLGINTIPPLLFTALRVGLIFLAFLPFFRFRLPEKRLIKPLIAFSLIMGIGTYVILYYALERLTIVAPIIIGSQTAIPIGLLLSLFILNEKVSFKKWMLIIISFLGIVIIAYDPRIVDDKFALLLILGTSFFFALANMMARVLNDVDTAVLNGWHGLISFIPVILL</sequence>
<feature type="transmembrane region" description="Helical" evidence="5">
    <location>
        <begin position="144"/>
        <end position="163"/>
    </location>
</feature>
<comment type="subcellular location">
    <subcellularLocation>
        <location evidence="1">Membrane</location>
        <topology evidence="1">Multi-pass membrane protein</topology>
    </subcellularLocation>
</comment>
<evidence type="ECO:0000256" key="3">
    <source>
        <dbReference type="ARBA" id="ARBA00022989"/>
    </source>
</evidence>
<accession>A0A382EQY9</accession>
<dbReference type="InterPro" id="IPR000620">
    <property type="entry name" value="EamA_dom"/>
</dbReference>
<evidence type="ECO:0000256" key="1">
    <source>
        <dbReference type="ARBA" id="ARBA00004141"/>
    </source>
</evidence>
<feature type="transmembrane region" description="Helical" evidence="5">
    <location>
        <begin position="63"/>
        <end position="82"/>
    </location>
</feature>
<proteinExistence type="predicted"/>
<feature type="transmembrane region" description="Helical" evidence="5">
    <location>
        <begin position="88"/>
        <end position="111"/>
    </location>
</feature>
<protein>
    <recommendedName>
        <fullName evidence="6">EamA domain-containing protein</fullName>
    </recommendedName>
</protein>
<keyword evidence="2 5" id="KW-0812">Transmembrane</keyword>
<feature type="domain" description="EamA" evidence="6">
    <location>
        <begin position="6"/>
        <end position="134"/>
    </location>
</feature>
<organism evidence="7">
    <name type="scientific">marine metagenome</name>
    <dbReference type="NCBI Taxonomy" id="408172"/>
    <lineage>
        <taxon>unclassified sequences</taxon>
        <taxon>metagenomes</taxon>
        <taxon>ecological metagenomes</taxon>
    </lineage>
</organism>
<dbReference type="AlphaFoldDB" id="A0A382EQY9"/>
<evidence type="ECO:0000256" key="4">
    <source>
        <dbReference type="ARBA" id="ARBA00023136"/>
    </source>
</evidence>
<gene>
    <name evidence="7" type="ORF">METZ01_LOCUS205643</name>
</gene>
<feature type="non-terminal residue" evidence="7">
    <location>
        <position position="189"/>
    </location>
</feature>
<evidence type="ECO:0000259" key="6">
    <source>
        <dbReference type="Pfam" id="PF00892"/>
    </source>
</evidence>
<dbReference type="PANTHER" id="PTHR32322">
    <property type="entry name" value="INNER MEMBRANE TRANSPORTER"/>
    <property type="match status" value="1"/>
</dbReference>
<dbReference type="GO" id="GO:0016020">
    <property type="term" value="C:membrane"/>
    <property type="evidence" value="ECO:0007669"/>
    <property type="project" value="UniProtKB-SubCell"/>
</dbReference>
<keyword evidence="3 5" id="KW-1133">Transmembrane helix</keyword>
<evidence type="ECO:0000256" key="2">
    <source>
        <dbReference type="ARBA" id="ARBA00022692"/>
    </source>
</evidence>
<dbReference type="EMBL" id="UINC01045708">
    <property type="protein sequence ID" value="SVB52789.1"/>
    <property type="molecule type" value="Genomic_DNA"/>
</dbReference>
<dbReference type="InterPro" id="IPR050638">
    <property type="entry name" value="AA-Vitamin_Transporters"/>
</dbReference>
<keyword evidence="4 5" id="KW-0472">Membrane</keyword>
<reference evidence="7" key="1">
    <citation type="submission" date="2018-05" db="EMBL/GenBank/DDBJ databases">
        <authorList>
            <person name="Lanie J.A."/>
            <person name="Ng W.-L."/>
            <person name="Kazmierczak K.M."/>
            <person name="Andrzejewski T.M."/>
            <person name="Davidsen T.M."/>
            <person name="Wayne K.J."/>
            <person name="Tettelin H."/>
            <person name="Glass J.I."/>
            <person name="Rusch D."/>
            <person name="Podicherti R."/>
            <person name="Tsui H.-C.T."/>
            <person name="Winkler M.E."/>
        </authorList>
    </citation>
    <scope>NUCLEOTIDE SEQUENCE</scope>
</reference>
<feature type="transmembrane region" description="Helical" evidence="5">
    <location>
        <begin position="29"/>
        <end position="51"/>
    </location>
</feature>
<evidence type="ECO:0000313" key="7">
    <source>
        <dbReference type="EMBL" id="SVB52789.1"/>
    </source>
</evidence>
<dbReference type="InterPro" id="IPR037185">
    <property type="entry name" value="EmrE-like"/>
</dbReference>
<dbReference type="Pfam" id="PF00892">
    <property type="entry name" value="EamA"/>
    <property type="match status" value="1"/>
</dbReference>
<dbReference type="SUPFAM" id="SSF103481">
    <property type="entry name" value="Multidrug resistance efflux transporter EmrE"/>
    <property type="match status" value="1"/>
</dbReference>
<feature type="transmembrane region" description="Helical" evidence="5">
    <location>
        <begin position="120"/>
        <end position="138"/>
    </location>
</feature>